<evidence type="ECO:0000256" key="1">
    <source>
        <dbReference type="ARBA" id="ARBA00022517"/>
    </source>
</evidence>
<keyword evidence="3" id="KW-1185">Reference proteome</keyword>
<keyword evidence="1" id="KW-0690">Ribosome biogenesis</keyword>
<name>A0A8J3MME9_9RICK</name>
<reference evidence="2 3" key="1">
    <citation type="journal article" date="2021" name="Microb. Ecol.">
        <title>Candidatus Mesenet longicola: Novel Endosymbionts of Brontispa longissima that Induce Cytoplasmic Incompatibility.</title>
        <authorList>
            <person name="Takano S."/>
            <person name="Gotoh Y."/>
            <person name="Hayashi T."/>
        </authorList>
    </citation>
    <scope>NUCLEOTIDE SEQUENCE [LARGE SCALE GENOMIC DNA]</scope>
    <source>
        <strain evidence="2">L5</strain>
    </source>
</reference>
<organism evidence="2 3">
    <name type="scientific">Candidatus Mesenet longicola</name>
    <dbReference type="NCBI Taxonomy" id="1892558"/>
    <lineage>
        <taxon>Bacteria</taxon>
        <taxon>Pseudomonadati</taxon>
        <taxon>Pseudomonadota</taxon>
        <taxon>Alphaproteobacteria</taxon>
        <taxon>Rickettsiales</taxon>
        <taxon>Anaplasmataceae</taxon>
        <taxon>Candidatus Mesenet</taxon>
    </lineage>
</organism>
<dbReference type="Proteomes" id="UP000637906">
    <property type="component" value="Unassembled WGS sequence"/>
</dbReference>
<comment type="caution">
    <text evidence="2">The sequence shown here is derived from an EMBL/GenBank/DDBJ whole genome shotgun (WGS) entry which is preliminary data.</text>
</comment>
<dbReference type="AlphaFoldDB" id="A0A8J3MME9"/>
<gene>
    <name evidence="2" type="ORF">sL5_08620</name>
</gene>
<protein>
    <recommendedName>
        <fullName evidence="4">Ribosome-binding factor A</fullName>
    </recommendedName>
</protein>
<dbReference type="Pfam" id="PF02033">
    <property type="entry name" value="RBFA"/>
    <property type="match status" value="1"/>
</dbReference>
<dbReference type="SUPFAM" id="SSF89919">
    <property type="entry name" value="Ribosome-binding factor A, RbfA"/>
    <property type="match status" value="1"/>
</dbReference>
<evidence type="ECO:0000313" key="3">
    <source>
        <dbReference type="Proteomes" id="UP000637906"/>
    </source>
</evidence>
<dbReference type="GO" id="GO:0006364">
    <property type="term" value="P:rRNA processing"/>
    <property type="evidence" value="ECO:0007669"/>
    <property type="project" value="InterPro"/>
</dbReference>
<dbReference type="InterPro" id="IPR023799">
    <property type="entry name" value="RbfA_dom_sf"/>
</dbReference>
<accession>A0A8J3MME9</accession>
<proteinExistence type="predicted"/>
<dbReference type="EMBL" id="BNGU01000042">
    <property type="protein sequence ID" value="GHM59869.1"/>
    <property type="molecule type" value="Genomic_DNA"/>
</dbReference>
<dbReference type="InterPro" id="IPR015946">
    <property type="entry name" value="KH_dom-like_a/b"/>
</dbReference>
<evidence type="ECO:0000313" key="2">
    <source>
        <dbReference type="EMBL" id="GHM59869.1"/>
    </source>
</evidence>
<dbReference type="Gene3D" id="3.30.300.20">
    <property type="match status" value="1"/>
</dbReference>
<evidence type="ECO:0008006" key="4">
    <source>
        <dbReference type="Google" id="ProtNLM"/>
    </source>
</evidence>
<sequence length="105" mass="12231">MEKRVSKLMMQSILCRAIAKIFMEGKVCNQGISVSRVNLSNDLKVADVFIALSFWSKEDKHSVLAEIKKSSYFIYKLLLKDVSLRYVPKLNFKLDDDQQEIYKNH</sequence>
<dbReference type="InterPro" id="IPR000238">
    <property type="entry name" value="RbfA"/>
</dbReference>